<protein>
    <submittedName>
        <fullName evidence="1">Uncharacterized protein</fullName>
    </submittedName>
</protein>
<gene>
    <name evidence="1" type="ORF">MRB53_014207</name>
</gene>
<accession>A0ACC2KAJ1</accession>
<organism evidence="1 2">
    <name type="scientific">Persea americana</name>
    <name type="common">Avocado</name>
    <dbReference type="NCBI Taxonomy" id="3435"/>
    <lineage>
        <taxon>Eukaryota</taxon>
        <taxon>Viridiplantae</taxon>
        <taxon>Streptophyta</taxon>
        <taxon>Embryophyta</taxon>
        <taxon>Tracheophyta</taxon>
        <taxon>Spermatophyta</taxon>
        <taxon>Magnoliopsida</taxon>
        <taxon>Magnoliidae</taxon>
        <taxon>Laurales</taxon>
        <taxon>Lauraceae</taxon>
        <taxon>Persea</taxon>
    </lineage>
</organism>
<dbReference type="Proteomes" id="UP001234297">
    <property type="component" value="Chromosome 4"/>
</dbReference>
<evidence type="ECO:0000313" key="1">
    <source>
        <dbReference type="EMBL" id="KAJ8618021.1"/>
    </source>
</evidence>
<reference evidence="1 2" key="1">
    <citation type="journal article" date="2022" name="Hortic Res">
        <title>A haplotype resolved chromosomal level avocado genome allows analysis of novel avocado genes.</title>
        <authorList>
            <person name="Nath O."/>
            <person name="Fletcher S.J."/>
            <person name="Hayward A."/>
            <person name="Shaw L.M."/>
            <person name="Masouleh A.K."/>
            <person name="Furtado A."/>
            <person name="Henry R.J."/>
            <person name="Mitter N."/>
        </authorList>
    </citation>
    <scope>NUCLEOTIDE SEQUENCE [LARGE SCALE GENOMIC DNA]</scope>
    <source>
        <strain evidence="2">cv. Hass</strain>
    </source>
</reference>
<name>A0ACC2KAJ1_PERAE</name>
<evidence type="ECO:0000313" key="2">
    <source>
        <dbReference type="Proteomes" id="UP001234297"/>
    </source>
</evidence>
<proteinExistence type="predicted"/>
<comment type="caution">
    <text evidence="1">The sequence shown here is derived from an EMBL/GenBank/DDBJ whole genome shotgun (WGS) entry which is preliminary data.</text>
</comment>
<sequence length="115" mass="12681">MHSRPDAAARPTEPETLQSNLAHSEQKQKTDNAALSSSTTHHSSPNDEMQQQSPSNLIPCSPTWLQSEQKQKSDKAALSSSTTHHSSPKIAEPKTALREKGKELHYLHSFSDLVL</sequence>
<keyword evidence="2" id="KW-1185">Reference proteome</keyword>
<dbReference type="EMBL" id="CM056812">
    <property type="protein sequence ID" value="KAJ8618021.1"/>
    <property type="molecule type" value="Genomic_DNA"/>
</dbReference>